<feature type="compositionally biased region" description="Basic and acidic residues" evidence="4">
    <location>
        <begin position="25"/>
        <end position="39"/>
    </location>
</feature>
<feature type="compositionally biased region" description="Polar residues" evidence="4">
    <location>
        <begin position="1"/>
        <end position="12"/>
    </location>
</feature>
<feature type="region of interest" description="Disordered" evidence="4">
    <location>
        <begin position="1"/>
        <end position="52"/>
    </location>
</feature>
<protein>
    <recommendedName>
        <fullName evidence="5">Pyrin domain-containing protein</fullName>
    </recommendedName>
</protein>
<dbReference type="InterPro" id="IPR011029">
    <property type="entry name" value="DEATH-like_dom_sf"/>
</dbReference>
<organism evidence="6 7">
    <name type="scientific">Oncorhynchus tshawytscha</name>
    <name type="common">Chinook salmon</name>
    <name type="synonym">Salmo tshawytscha</name>
    <dbReference type="NCBI Taxonomy" id="74940"/>
    <lineage>
        <taxon>Eukaryota</taxon>
        <taxon>Metazoa</taxon>
        <taxon>Chordata</taxon>
        <taxon>Craniata</taxon>
        <taxon>Vertebrata</taxon>
        <taxon>Euteleostomi</taxon>
        <taxon>Actinopterygii</taxon>
        <taxon>Neopterygii</taxon>
        <taxon>Teleostei</taxon>
        <taxon>Protacanthopterygii</taxon>
        <taxon>Salmoniformes</taxon>
        <taxon>Salmonidae</taxon>
        <taxon>Salmoninae</taxon>
        <taxon>Oncorhynchus</taxon>
    </lineage>
</organism>
<dbReference type="Pfam" id="PF02758">
    <property type="entry name" value="PYRIN"/>
    <property type="match status" value="4"/>
</dbReference>
<feature type="domain" description="Pyrin" evidence="5">
    <location>
        <begin position="156"/>
        <end position="247"/>
    </location>
</feature>
<feature type="compositionally biased region" description="Low complexity" evidence="4">
    <location>
        <begin position="40"/>
        <end position="51"/>
    </location>
</feature>
<dbReference type="GeneTree" id="ENSGT00980000199741"/>
<dbReference type="Proteomes" id="UP000694402">
    <property type="component" value="Unassembled WGS sequence"/>
</dbReference>
<keyword evidence="7" id="KW-1185">Reference proteome</keyword>
<evidence type="ECO:0000256" key="3">
    <source>
        <dbReference type="ARBA" id="ARBA00022737"/>
    </source>
</evidence>
<dbReference type="CDD" id="cd08321">
    <property type="entry name" value="Pyrin_ASC-like"/>
    <property type="match status" value="4"/>
</dbReference>
<evidence type="ECO:0000313" key="6">
    <source>
        <dbReference type="Ensembl" id="ENSOTSP00005151827.1"/>
    </source>
</evidence>
<accession>A0AAZ3SFE4</accession>
<dbReference type="PROSITE" id="PS50824">
    <property type="entry name" value="DAPIN"/>
    <property type="match status" value="4"/>
</dbReference>
<dbReference type="SUPFAM" id="SSF47986">
    <property type="entry name" value="DEATH domain"/>
    <property type="match status" value="4"/>
</dbReference>
<dbReference type="InterPro" id="IPR004020">
    <property type="entry name" value="DAPIN"/>
</dbReference>
<reference evidence="6" key="2">
    <citation type="submission" date="2025-08" db="UniProtKB">
        <authorList>
            <consortium name="Ensembl"/>
        </authorList>
    </citation>
    <scope>IDENTIFICATION</scope>
</reference>
<evidence type="ECO:0000313" key="7">
    <source>
        <dbReference type="Proteomes" id="UP000694402"/>
    </source>
</evidence>
<reference evidence="6" key="3">
    <citation type="submission" date="2025-09" db="UniProtKB">
        <authorList>
            <consortium name="Ensembl"/>
        </authorList>
    </citation>
    <scope>IDENTIFICATION</scope>
</reference>
<gene>
    <name evidence="6" type="primary">SEPTIN1</name>
</gene>
<dbReference type="PANTHER" id="PTHR45690:SF19">
    <property type="entry name" value="NACHT, LRR AND PYD DOMAINS-CONTAINING PROTEIN 3"/>
    <property type="match status" value="1"/>
</dbReference>
<evidence type="ECO:0000256" key="1">
    <source>
        <dbReference type="ARBA" id="ARBA00004496"/>
    </source>
</evidence>
<comment type="subcellular location">
    <subcellularLocation>
        <location evidence="1">Cytoplasm</location>
    </subcellularLocation>
</comment>
<proteinExistence type="predicted"/>
<dbReference type="GO" id="GO:0005737">
    <property type="term" value="C:cytoplasm"/>
    <property type="evidence" value="ECO:0007669"/>
    <property type="project" value="UniProtKB-SubCell"/>
</dbReference>
<dbReference type="SMART" id="SM01289">
    <property type="entry name" value="PYRIN"/>
    <property type="match status" value="4"/>
</dbReference>
<feature type="domain" description="Pyrin" evidence="5">
    <location>
        <begin position="286"/>
        <end position="368"/>
    </location>
</feature>
<evidence type="ECO:0000256" key="4">
    <source>
        <dbReference type="SAM" id="MobiDB-lite"/>
    </source>
</evidence>
<dbReference type="Gene3D" id="1.10.533.10">
    <property type="entry name" value="Death Domain, Fas"/>
    <property type="match status" value="4"/>
</dbReference>
<feature type="domain" description="Pyrin" evidence="5">
    <location>
        <begin position="362"/>
        <end position="453"/>
    </location>
</feature>
<reference evidence="7" key="1">
    <citation type="journal article" date="2018" name="PLoS ONE">
        <title>Chinook salmon (Oncorhynchus tshawytscha) genome and transcriptome.</title>
        <authorList>
            <person name="Christensen K.A."/>
            <person name="Leong J.S."/>
            <person name="Sakhrani D."/>
            <person name="Biagi C.A."/>
            <person name="Minkley D.R."/>
            <person name="Withler R.E."/>
            <person name="Rondeau E.B."/>
            <person name="Koop B.F."/>
            <person name="Devlin R.H."/>
        </authorList>
    </citation>
    <scope>NUCLEOTIDE SEQUENCE [LARGE SCALE GENOMIC DNA]</scope>
</reference>
<evidence type="ECO:0000259" key="5">
    <source>
        <dbReference type="PROSITE" id="PS50824"/>
    </source>
</evidence>
<dbReference type="AlphaFoldDB" id="A0AAZ3SFE4"/>
<dbReference type="PANTHER" id="PTHR45690">
    <property type="entry name" value="NACHT, LRR AND PYD DOMAINS-CONTAINING PROTEIN 12"/>
    <property type="match status" value="1"/>
</dbReference>
<name>A0AAZ3SFE4_ONCTS</name>
<dbReference type="InterPro" id="IPR050637">
    <property type="entry name" value="NLRP_innate_immun_reg"/>
</dbReference>
<feature type="domain" description="Pyrin" evidence="5">
    <location>
        <begin position="66"/>
        <end position="162"/>
    </location>
</feature>
<dbReference type="Ensembl" id="ENSOTST00005156765.1">
    <property type="protein sequence ID" value="ENSOTSP00005151827.1"/>
    <property type="gene ID" value="ENSOTSG00005056818.1"/>
</dbReference>
<sequence length="454" mass="52367">MDISTHPPQQASILPPTSMEGVAASEREKMSAGTKRDKLPSTSSGTLTPSGEKCRSLETVISRLEMLNVGKKTLDIPALLLTTLDEMNSDELRRFQSYLIIGRMLGFPPIPESQLENTDRQNTVDQMVKRYGPEGAVRITLGILRGMDRDDVAEKLQRDHTRVLLLTSLQELTEDQLKKFQSYLTSGRIFGFPLIPERQLENTDRQDTVDQMVESYGPEGAVRNTGRILREMDRDDLAEKLERDHTRATTWWRDSDSDKWRRRKEHKAMRKRKEKRSFMLDVPALLLTGLEELTEEQLTTFQFYLTTVQLLGLPPIPESQLENTDRQNTVDQMVKRYNPEGAVRNTLKILREMDLDDLAEKLQRDHTRAWLLNSLEELNINELKTFQNYLNSGKLLGFPPMPKSQLENTDRQVTVDLMMKIYDPERAVKITLRILRCMNDHDLTEKLQSDHTGL</sequence>
<keyword evidence="2" id="KW-0963">Cytoplasm</keyword>
<evidence type="ECO:0000256" key="2">
    <source>
        <dbReference type="ARBA" id="ARBA00022490"/>
    </source>
</evidence>
<keyword evidence="3" id="KW-0677">Repeat</keyword>